<feature type="transmembrane region" description="Helical" evidence="1">
    <location>
        <begin position="31"/>
        <end position="51"/>
    </location>
</feature>
<reference evidence="2" key="1">
    <citation type="submission" date="2023-03" db="EMBL/GenBank/DDBJ databases">
        <title>Massive genome expansion in bonnet fungi (Mycena s.s.) driven by repeated elements and novel gene families across ecological guilds.</title>
        <authorList>
            <consortium name="Lawrence Berkeley National Laboratory"/>
            <person name="Harder C.B."/>
            <person name="Miyauchi S."/>
            <person name="Viragh M."/>
            <person name="Kuo A."/>
            <person name="Thoen E."/>
            <person name="Andreopoulos B."/>
            <person name="Lu D."/>
            <person name="Skrede I."/>
            <person name="Drula E."/>
            <person name="Henrissat B."/>
            <person name="Morin E."/>
            <person name="Kohler A."/>
            <person name="Barry K."/>
            <person name="LaButti K."/>
            <person name="Morin E."/>
            <person name="Salamov A."/>
            <person name="Lipzen A."/>
            <person name="Mereny Z."/>
            <person name="Hegedus B."/>
            <person name="Baldrian P."/>
            <person name="Stursova M."/>
            <person name="Weitz H."/>
            <person name="Taylor A."/>
            <person name="Grigoriev I.V."/>
            <person name="Nagy L.G."/>
            <person name="Martin F."/>
            <person name="Kauserud H."/>
        </authorList>
    </citation>
    <scope>NUCLEOTIDE SEQUENCE</scope>
    <source>
        <strain evidence="2">CBHHK002</strain>
    </source>
</reference>
<dbReference type="AlphaFoldDB" id="A0AAD7ETF0"/>
<proteinExistence type="predicted"/>
<gene>
    <name evidence="2" type="ORF">DFH08DRAFT_130961</name>
</gene>
<evidence type="ECO:0000313" key="2">
    <source>
        <dbReference type="EMBL" id="KAJ7348882.1"/>
    </source>
</evidence>
<protein>
    <recommendedName>
        <fullName evidence="4">TLC domain-containing protein</fullName>
    </recommendedName>
</protein>
<sequence length="255" mass="28391">MHYASGLFTVTSASILYHALQHLYTTQRQRAWIITGASSTVMTLCSAPFVIDLVWSGGDVTAVHPRFQLAALTCKAFQGSLLADLIVGSIYYRSSITVGWGWIHHSTYIILVELILRRQWAHLFCLALVMEFPTSYLALSFLYPRVRRDWLFCASFLTTRIFFHLFLLYIACSPGGRSAVQGSYLPALFLALALPGHATWFIQSVRGAVRRGLQQSGQSPTTPQDEKQQQSDITAFLLTAMRPVTTLVTHSGITG</sequence>
<name>A0AAD7ETF0_9AGAR</name>
<organism evidence="2 3">
    <name type="scientific">Mycena albidolilacea</name>
    <dbReference type="NCBI Taxonomy" id="1033008"/>
    <lineage>
        <taxon>Eukaryota</taxon>
        <taxon>Fungi</taxon>
        <taxon>Dikarya</taxon>
        <taxon>Basidiomycota</taxon>
        <taxon>Agaricomycotina</taxon>
        <taxon>Agaricomycetes</taxon>
        <taxon>Agaricomycetidae</taxon>
        <taxon>Agaricales</taxon>
        <taxon>Marasmiineae</taxon>
        <taxon>Mycenaceae</taxon>
        <taxon>Mycena</taxon>
    </lineage>
</organism>
<accession>A0AAD7ETF0</accession>
<evidence type="ECO:0000313" key="3">
    <source>
        <dbReference type="Proteomes" id="UP001218218"/>
    </source>
</evidence>
<dbReference type="EMBL" id="JARIHO010000016">
    <property type="protein sequence ID" value="KAJ7348882.1"/>
    <property type="molecule type" value="Genomic_DNA"/>
</dbReference>
<evidence type="ECO:0008006" key="4">
    <source>
        <dbReference type="Google" id="ProtNLM"/>
    </source>
</evidence>
<keyword evidence="1" id="KW-0812">Transmembrane</keyword>
<keyword evidence="1" id="KW-1133">Transmembrane helix</keyword>
<comment type="caution">
    <text evidence="2">The sequence shown here is derived from an EMBL/GenBank/DDBJ whole genome shotgun (WGS) entry which is preliminary data.</text>
</comment>
<keyword evidence="1" id="KW-0472">Membrane</keyword>
<evidence type="ECO:0000256" key="1">
    <source>
        <dbReference type="SAM" id="Phobius"/>
    </source>
</evidence>
<keyword evidence="3" id="KW-1185">Reference proteome</keyword>
<feature type="transmembrane region" description="Helical" evidence="1">
    <location>
        <begin position="183"/>
        <end position="202"/>
    </location>
</feature>
<dbReference type="Proteomes" id="UP001218218">
    <property type="component" value="Unassembled WGS sequence"/>
</dbReference>
<feature type="transmembrane region" description="Helical" evidence="1">
    <location>
        <begin position="120"/>
        <end position="143"/>
    </location>
</feature>
<feature type="transmembrane region" description="Helical" evidence="1">
    <location>
        <begin position="150"/>
        <end position="171"/>
    </location>
</feature>